<dbReference type="Proteomes" id="UP000248090">
    <property type="component" value="Unassembled WGS sequence"/>
</dbReference>
<feature type="region of interest" description="Disordered" evidence="1">
    <location>
        <begin position="1"/>
        <end position="34"/>
    </location>
</feature>
<accession>A0ABX5LUU5</accession>
<gene>
    <name evidence="2" type="ORF">WH50_22775</name>
</gene>
<feature type="compositionally biased region" description="Polar residues" evidence="1">
    <location>
        <begin position="1"/>
        <end position="12"/>
    </location>
</feature>
<reference evidence="2 3" key="1">
    <citation type="submission" date="2015-03" db="EMBL/GenBank/DDBJ databases">
        <authorList>
            <person name="Krishnan R."/>
            <person name="Midha S."/>
            <person name="Patil P.B."/>
            <person name="Rameshkumar N."/>
        </authorList>
    </citation>
    <scope>NUCLEOTIDE SEQUENCE [LARGE SCALE GENOMIC DNA]</scope>
    <source>
        <strain evidence="2 3">L1E11</strain>
    </source>
</reference>
<dbReference type="RefSeq" id="WP_110189536.1">
    <property type="nucleotide sequence ID" value="NZ_CP177354.1"/>
</dbReference>
<proteinExistence type="predicted"/>
<evidence type="ECO:0000313" key="2">
    <source>
        <dbReference type="EMBL" id="PXF29061.1"/>
    </source>
</evidence>
<protein>
    <submittedName>
        <fullName evidence="2">Uncharacterized protein</fullName>
    </submittedName>
</protein>
<organism evidence="2 3">
    <name type="scientific">Pokkaliibacter plantistimulans</name>
    <dbReference type="NCBI Taxonomy" id="1635171"/>
    <lineage>
        <taxon>Bacteria</taxon>
        <taxon>Pseudomonadati</taxon>
        <taxon>Pseudomonadota</taxon>
        <taxon>Gammaproteobacteria</taxon>
        <taxon>Oceanospirillales</taxon>
        <taxon>Balneatrichaceae</taxon>
        <taxon>Pokkaliibacter</taxon>
    </lineage>
</organism>
<evidence type="ECO:0000313" key="3">
    <source>
        <dbReference type="Proteomes" id="UP000248090"/>
    </source>
</evidence>
<dbReference type="EMBL" id="LAPT01000128">
    <property type="protein sequence ID" value="PXF29061.1"/>
    <property type="molecule type" value="Genomic_DNA"/>
</dbReference>
<sequence length="72" mass="8140">MRNNPSAFQQQRHFAPNPSLVSGYRDAERSGTSHNVMYHPTMSAVGISPEVLRQGQTATHLQQMHGRFELTF</sequence>
<keyword evidence="3" id="KW-1185">Reference proteome</keyword>
<comment type="caution">
    <text evidence="2">The sequence shown here is derived from an EMBL/GenBank/DDBJ whole genome shotgun (WGS) entry which is preliminary data.</text>
</comment>
<evidence type="ECO:0000256" key="1">
    <source>
        <dbReference type="SAM" id="MobiDB-lite"/>
    </source>
</evidence>
<name>A0ABX5LUU5_9GAMM</name>